<reference evidence="2" key="1">
    <citation type="journal article" date="2019" name="Int. J. Syst. Evol. Microbiol.">
        <title>The Global Catalogue of Microorganisms (GCM) 10K type strain sequencing project: providing services to taxonomists for standard genome sequencing and annotation.</title>
        <authorList>
            <consortium name="The Broad Institute Genomics Platform"/>
            <consortium name="The Broad Institute Genome Sequencing Center for Infectious Disease"/>
            <person name="Wu L."/>
            <person name="Ma J."/>
        </authorList>
    </citation>
    <scope>NUCLEOTIDE SEQUENCE [LARGE SCALE GENOMIC DNA]</scope>
    <source>
        <strain evidence="2">CGMCC 1.12931</strain>
    </source>
</reference>
<dbReference type="InterPro" id="IPR021428">
    <property type="entry name" value="DUF3078"/>
</dbReference>
<dbReference type="Proteomes" id="UP000599179">
    <property type="component" value="Unassembled WGS sequence"/>
</dbReference>
<protein>
    <recommendedName>
        <fullName evidence="3">DUF3078 domain-containing protein</fullName>
    </recommendedName>
</protein>
<name>A0ABQ1SJ60_9FLAO</name>
<accession>A0ABQ1SJ60</accession>
<evidence type="ECO:0000313" key="1">
    <source>
        <dbReference type="EMBL" id="GGE38989.1"/>
    </source>
</evidence>
<dbReference type="Pfam" id="PF11276">
    <property type="entry name" value="DUF3078"/>
    <property type="match status" value="1"/>
</dbReference>
<organism evidence="1 2">
    <name type="scientific">Psychroflexus planctonicus</name>
    <dbReference type="NCBI Taxonomy" id="1526575"/>
    <lineage>
        <taxon>Bacteria</taxon>
        <taxon>Pseudomonadati</taxon>
        <taxon>Bacteroidota</taxon>
        <taxon>Flavobacteriia</taxon>
        <taxon>Flavobacteriales</taxon>
        <taxon>Flavobacteriaceae</taxon>
        <taxon>Psychroflexus</taxon>
    </lineage>
</organism>
<dbReference type="RefSeq" id="WP_188458894.1">
    <property type="nucleotide sequence ID" value="NZ_BMGM01000008.1"/>
</dbReference>
<gene>
    <name evidence="1" type="ORF">GCM10010832_19080</name>
</gene>
<keyword evidence="2" id="KW-1185">Reference proteome</keyword>
<evidence type="ECO:0000313" key="2">
    <source>
        <dbReference type="Proteomes" id="UP000599179"/>
    </source>
</evidence>
<sequence length="351" mass="40862">MKKLLFFILFILGVQESISQRNPLFFKERPLRVFLRKSQPIKMVKDYTDRDYTINHVTELLPIEAPVTFWKKINRYSVDFTQVSFTNWNAGGQSSISGLTDFLFRRTYDKGFVRWNNEMLIRYGITKQEGQRLRKTDDDFELVSTFGYKFSKNSKWYYTVRSSFKTQLTPGYNYPNRDESISQFMAPGYFFLGAGAEFSEPKKELIFYASPLTQKTTLVLNQRLANQGSFGVRAAELDADGNIIRKGSQVRNEVGIFLKNEFRKEVLDDVILFSRISLFTDYINNFGNIDVDWEVVLDFKINEFIKVRLGSHLRYDDDIKVNITNEEGEEVDGGPSIQWKQQLGVGILIEL</sequence>
<proteinExistence type="predicted"/>
<dbReference type="EMBL" id="BMGM01000008">
    <property type="protein sequence ID" value="GGE38989.1"/>
    <property type="molecule type" value="Genomic_DNA"/>
</dbReference>
<evidence type="ECO:0008006" key="3">
    <source>
        <dbReference type="Google" id="ProtNLM"/>
    </source>
</evidence>
<comment type="caution">
    <text evidence="1">The sequence shown here is derived from an EMBL/GenBank/DDBJ whole genome shotgun (WGS) entry which is preliminary data.</text>
</comment>